<name>A0A2P2LEH1_RHIMU</name>
<protein>
    <submittedName>
        <fullName evidence="1">Exportin-T isoform X4</fullName>
    </submittedName>
</protein>
<evidence type="ECO:0000313" key="1">
    <source>
        <dbReference type="EMBL" id="MBX16345.1"/>
    </source>
</evidence>
<dbReference type="EMBL" id="GGEC01035861">
    <property type="protein sequence ID" value="MBX16345.1"/>
    <property type="molecule type" value="Transcribed_RNA"/>
</dbReference>
<reference evidence="2" key="1">
    <citation type="submission" date="2018-02" db="EMBL/GenBank/DDBJ databases">
        <title>Rhizophora mucronata_Transcriptome.</title>
        <authorList>
            <person name="Meera S.P."/>
            <person name="Sreeshan A."/>
            <person name="Augustine A."/>
        </authorList>
    </citation>
    <scope>NUCLEOTIDE SEQUENCE</scope>
    <source>
        <tissue evidence="2">Leaf</tissue>
    </source>
</reference>
<evidence type="ECO:0000313" key="2">
    <source>
        <dbReference type="EMBL" id="MBX16349.1"/>
    </source>
</evidence>
<proteinExistence type="predicted"/>
<accession>A0A2P2LEH1</accession>
<sequence>MYKRCDLNPQRLYLWIYNKNLEQNIQCLLKHESYCRATSSYKALTETLADCINCHYYVLNIGNLCWTLLWIQYFSIDEQCLNLMTERSEQ</sequence>
<dbReference type="AlphaFoldDB" id="A0A2P2LEH1"/>
<dbReference type="EMBL" id="GGEC01035865">
    <property type="protein sequence ID" value="MBX16349.1"/>
    <property type="molecule type" value="Transcribed_RNA"/>
</dbReference>
<organism evidence="2">
    <name type="scientific">Rhizophora mucronata</name>
    <name type="common">Asiatic mangrove</name>
    <dbReference type="NCBI Taxonomy" id="61149"/>
    <lineage>
        <taxon>Eukaryota</taxon>
        <taxon>Viridiplantae</taxon>
        <taxon>Streptophyta</taxon>
        <taxon>Embryophyta</taxon>
        <taxon>Tracheophyta</taxon>
        <taxon>Spermatophyta</taxon>
        <taxon>Magnoliopsida</taxon>
        <taxon>eudicotyledons</taxon>
        <taxon>Gunneridae</taxon>
        <taxon>Pentapetalae</taxon>
        <taxon>rosids</taxon>
        <taxon>fabids</taxon>
        <taxon>Malpighiales</taxon>
        <taxon>Rhizophoraceae</taxon>
        <taxon>Rhizophora</taxon>
    </lineage>
</organism>